<proteinExistence type="predicted"/>
<evidence type="ECO:0008006" key="3">
    <source>
        <dbReference type="Google" id="ProtNLM"/>
    </source>
</evidence>
<evidence type="ECO:0000313" key="1">
    <source>
        <dbReference type="EMBL" id="GLI91846.1"/>
    </source>
</evidence>
<gene>
    <name evidence="1" type="ORF">LMG27198_08380</name>
</gene>
<dbReference type="AlphaFoldDB" id="A0A9W6GS33"/>
<dbReference type="PANTHER" id="PTHR43883">
    <property type="entry name" value="SLR0207 PROTEIN"/>
    <property type="match status" value="1"/>
</dbReference>
<sequence>MSPQVPAEIVDFLTRQIGATKTITTHISVVLLGPTRVFKLKRPVRLPYLDFSTPARRLDMCARELALNSRFAPALYLGVRRVTRESDGALALDGAGTFLDAVVEMRRFPDDALFDEMARDGRLTKDMIARLARHVALAHDAAAPDFSQGGAAAMRAIVDSMEASLRQSPPAPMAAVAAHLACLRQTLDGHAALLDARRAGGKVRPCHGDLNLRNICLYDGEPTPFDGIEFSDAISTIDVLYDIAFLLMDLWRADLRDHANVAFNRYLDARAEDEAEGLALLPFFMSLRATIRAHVEASQGHAETARVFFDLSRDLLAPSRGRIVAIGGFSGSGKSTVTAALAPRLAPAPGARVFNSDRIRKSLFGAAPTQRLPPEAYAPEVSARVYREMFDAAARVAKAGWPVIVDAVFDRPVDRAEIEKAACAAGIGFDGVWLDVDLAQRRKRVAERVNDVSDATADIVDTQATKDTGQIYWTRVDASGDVATIALRLPLSA</sequence>
<reference evidence="1" key="1">
    <citation type="journal article" date="2023" name="Int. J. Syst. Evol. Microbiol.">
        <title>Methylocystis iwaonis sp. nov., a type II methane-oxidizing bacterium from surface soil of a rice paddy field in Japan, and emended description of the genus Methylocystis (ex Whittenbury et al. 1970) Bowman et al. 1993.</title>
        <authorList>
            <person name="Kaise H."/>
            <person name="Sawadogo J.B."/>
            <person name="Alam M.S."/>
            <person name="Ueno C."/>
            <person name="Dianou D."/>
            <person name="Shinjo R."/>
            <person name="Asakawa S."/>
        </authorList>
    </citation>
    <scope>NUCLEOTIDE SEQUENCE</scope>
    <source>
        <strain evidence="1">LMG27198</strain>
    </source>
</reference>
<dbReference type="Gene3D" id="3.40.50.300">
    <property type="entry name" value="P-loop containing nucleotide triphosphate hydrolases"/>
    <property type="match status" value="1"/>
</dbReference>
<dbReference type="Pfam" id="PF13671">
    <property type="entry name" value="AAA_33"/>
    <property type="match status" value="1"/>
</dbReference>
<dbReference type="SUPFAM" id="SSF56112">
    <property type="entry name" value="Protein kinase-like (PK-like)"/>
    <property type="match status" value="1"/>
</dbReference>
<evidence type="ECO:0000313" key="2">
    <source>
        <dbReference type="Proteomes" id="UP001144323"/>
    </source>
</evidence>
<accession>A0A9W6GS33</accession>
<keyword evidence="2" id="KW-1185">Reference proteome</keyword>
<dbReference type="InterPro" id="IPR052732">
    <property type="entry name" value="Cell-binding_unc_protein"/>
</dbReference>
<dbReference type="PANTHER" id="PTHR43883:SF1">
    <property type="entry name" value="GLUCONOKINASE"/>
    <property type="match status" value="1"/>
</dbReference>
<dbReference type="RefSeq" id="WP_281800705.1">
    <property type="nucleotide sequence ID" value="NZ_BSEC01000001.1"/>
</dbReference>
<dbReference type="SUPFAM" id="SSF52540">
    <property type="entry name" value="P-loop containing nucleoside triphosphate hydrolases"/>
    <property type="match status" value="1"/>
</dbReference>
<dbReference type="InterPro" id="IPR011009">
    <property type="entry name" value="Kinase-like_dom_sf"/>
</dbReference>
<dbReference type="Proteomes" id="UP001144323">
    <property type="component" value="Unassembled WGS sequence"/>
</dbReference>
<dbReference type="EMBL" id="BSEC01000001">
    <property type="protein sequence ID" value="GLI91846.1"/>
    <property type="molecule type" value="Genomic_DNA"/>
</dbReference>
<organism evidence="1 2">
    <name type="scientific">Methylocystis echinoides</name>
    <dbReference type="NCBI Taxonomy" id="29468"/>
    <lineage>
        <taxon>Bacteria</taxon>
        <taxon>Pseudomonadati</taxon>
        <taxon>Pseudomonadota</taxon>
        <taxon>Alphaproteobacteria</taxon>
        <taxon>Hyphomicrobiales</taxon>
        <taxon>Methylocystaceae</taxon>
        <taxon>Methylocystis</taxon>
    </lineage>
</organism>
<comment type="caution">
    <text evidence="1">The sequence shown here is derived from an EMBL/GenBank/DDBJ whole genome shotgun (WGS) entry which is preliminary data.</text>
</comment>
<name>A0A9W6GS33_9HYPH</name>
<dbReference type="InterPro" id="IPR027417">
    <property type="entry name" value="P-loop_NTPase"/>
</dbReference>
<protein>
    <recommendedName>
        <fullName evidence="3">Aminoglycoside phosphotransferase</fullName>
    </recommendedName>
</protein>